<keyword evidence="2" id="KW-1185">Reference proteome</keyword>
<sequence length="122" mass="13521">MNVSRSPGLRVVPSKRIAHLAKVPDAYAYMLRFSGSLERERDAATSESESIFLGLPPVAVNVVLMRQSVCFRMYSRKRCEHGRDLSFAHYESWLRSTPLGSSSTDVSVWGVTTVAVVNGSGW</sequence>
<protein>
    <submittedName>
        <fullName evidence="1">Uncharacterized protein</fullName>
    </submittedName>
</protein>
<evidence type="ECO:0000313" key="1">
    <source>
        <dbReference type="EMBL" id="GBP47822.1"/>
    </source>
</evidence>
<accession>A0A4C1WBG2</accession>
<dbReference type="EMBL" id="BGZK01000510">
    <property type="protein sequence ID" value="GBP47822.1"/>
    <property type="molecule type" value="Genomic_DNA"/>
</dbReference>
<dbReference type="Proteomes" id="UP000299102">
    <property type="component" value="Unassembled WGS sequence"/>
</dbReference>
<proteinExistence type="predicted"/>
<comment type="caution">
    <text evidence="1">The sequence shown here is derived from an EMBL/GenBank/DDBJ whole genome shotgun (WGS) entry which is preliminary data.</text>
</comment>
<organism evidence="1 2">
    <name type="scientific">Eumeta variegata</name>
    <name type="common">Bagworm moth</name>
    <name type="synonym">Eumeta japonica</name>
    <dbReference type="NCBI Taxonomy" id="151549"/>
    <lineage>
        <taxon>Eukaryota</taxon>
        <taxon>Metazoa</taxon>
        <taxon>Ecdysozoa</taxon>
        <taxon>Arthropoda</taxon>
        <taxon>Hexapoda</taxon>
        <taxon>Insecta</taxon>
        <taxon>Pterygota</taxon>
        <taxon>Neoptera</taxon>
        <taxon>Endopterygota</taxon>
        <taxon>Lepidoptera</taxon>
        <taxon>Glossata</taxon>
        <taxon>Ditrysia</taxon>
        <taxon>Tineoidea</taxon>
        <taxon>Psychidae</taxon>
        <taxon>Oiketicinae</taxon>
        <taxon>Eumeta</taxon>
    </lineage>
</organism>
<gene>
    <name evidence="1" type="ORF">EVAR_79671_1</name>
</gene>
<dbReference type="AlphaFoldDB" id="A0A4C1WBG2"/>
<evidence type="ECO:0000313" key="2">
    <source>
        <dbReference type="Proteomes" id="UP000299102"/>
    </source>
</evidence>
<name>A0A4C1WBG2_EUMVA</name>
<reference evidence="1 2" key="1">
    <citation type="journal article" date="2019" name="Commun. Biol.">
        <title>The bagworm genome reveals a unique fibroin gene that provides high tensile strength.</title>
        <authorList>
            <person name="Kono N."/>
            <person name="Nakamura H."/>
            <person name="Ohtoshi R."/>
            <person name="Tomita M."/>
            <person name="Numata K."/>
            <person name="Arakawa K."/>
        </authorList>
    </citation>
    <scope>NUCLEOTIDE SEQUENCE [LARGE SCALE GENOMIC DNA]</scope>
</reference>